<reference evidence="3" key="2">
    <citation type="submission" date="2023-06" db="EMBL/GenBank/DDBJ databases">
        <authorList>
            <consortium name="Lawrence Berkeley National Laboratory"/>
            <person name="Haridas S."/>
            <person name="Hensen N."/>
            <person name="Bonometti L."/>
            <person name="Westerberg I."/>
            <person name="Brannstrom I.O."/>
            <person name="Guillou S."/>
            <person name="Cros-Aarteil S."/>
            <person name="Calhoun S."/>
            <person name="Kuo A."/>
            <person name="Mondo S."/>
            <person name="Pangilinan J."/>
            <person name="Riley R."/>
            <person name="Labutti K."/>
            <person name="Andreopoulos B."/>
            <person name="Lipzen A."/>
            <person name="Chen C."/>
            <person name="Yanf M."/>
            <person name="Daum C."/>
            <person name="Ng V."/>
            <person name="Clum A."/>
            <person name="Steindorff A."/>
            <person name="Ohm R."/>
            <person name="Martin F."/>
            <person name="Silar P."/>
            <person name="Natvig D."/>
            <person name="Lalanne C."/>
            <person name="Gautier V."/>
            <person name="Ament-Velasquez S.L."/>
            <person name="Kruys A."/>
            <person name="Hutchinson M.I."/>
            <person name="Powell A.J."/>
            <person name="Barry K."/>
            <person name="Miller A.N."/>
            <person name="Grigoriev I.V."/>
            <person name="Debuchy R."/>
            <person name="Gladieux P."/>
            <person name="Thoren M.H."/>
            <person name="Johannesson H."/>
        </authorList>
    </citation>
    <scope>NUCLEOTIDE SEQUENCE</scope>
    <source>
        <strain evidence="3">CBS 958.72</strain>
    </source>
</reference>
<dbReference type="AlphaFoldDB" id="A0AAE0NFD8"/>
<organism evidence="3 4">
    <name type="scientific">Lasiosphaeria ovina</name>
    <dbReference type="NCBI Taxonomy" id="92902"/>
    <lineage>
        <taxon>Eukaryota</taxon>
        <taxon>Fungi</taxon>
        <taxon>Dikarya</taxon>
        <taxon>Ascomycota</taxon>
        <taxon>Pezizomycotina</taxon>
        <taxon>Sordariomycetes</taxon>
        <taxon>Sordariomycetidae</taxon>
        <taxon>Sordariales</taxon>
        <taxon>Lasiosphaeriaceae</taxon>
        <taxon>Lasiosphaeria</taxon>
    </lineage>
</organism>
<evidence type="ECO:0000256" key="1">
    <source>
        <dbReference type="ARBA" id="ARBA00022737"/>
    </source>
</evidence>
<keyword evidence="4" id="KW-1185">Reference proteome</keyword>
<dbReference type="Gene3D" id="3.40.50.1580">
    <property type="entry name" value="Nucleoside phosphorylase domain"/>
    <property type="match status" value="1"/>
</dbReference>
<evidence type="ECO:0000259" key="2">
    <source>
        <dbReference type="Pfam" id="PF24883"/>
    </source>
</evidence>
<dbReference type="Pfam" id="PF24883">
    <property type="entry name" value="NPHP3_N"/>
    <property type="match status" value="1"/>
</dbReference>
<evidence type="ECO:0000313" key="4">
    <source>
        <dbReference type="Proteomes" id="UP001287356"/>
    </source>
</evidence>
<gene>
    <name evidence="3" type="ORF">B0T24DRAFT_697015</name>
</gene>
<dbReference type="SUPFAM" id="SSF53167">
    <property type="entry name" value="Purine and uridine phosphorylases"/>
    <property type="match status" value="1"/>
</dbReference>
<protein>
    <recommendedName>
        <fullName evidence="2">Nephrocystin 3-like N-terminal domain-containing protein</fullName>
    </recommendedName>
</protein>
<accession>A0AAE0NFD8</accession>
<sequence length="138" mass="14790">MQRGVILGDTFLPDSQYGNSQAATAATHLVRTFTSVRFCLMVGIGAGIPTGTKTGASIRLGDMVISQLIARYNRTPGTGRRMLEDHTFRGWRSAESGSQLFHCHGEPGAGKTYATEVPDQLAHMLVVADDARIQLAVG</sequence>
<dbReference type="InterPro" id="IPR056884">
    <property type="entry name" value="NPHP3-like_N"/>
</dbReference>
<proteinExistence type="predicted"/>
<keyword evidence="1" id="KW-0677">Repeat</keyword>
<dbReference type="InterPro" id="IPR035994">
    <property type="entry name" value="Nucleoside_phosphorylase_sf"/>
</dbReference>
<evidence type="ECO:0000313" key="3">
    <source>
        <dbReference type="EMBL" id="KAK3380536.1"/>
    </source>
</evidence>
<feature type="domain" description="Nephrocystin 3-like N-terminal" evidence="2">
    <location>
        <begin position="77"/>
        <end position="114"/>
    </location>
</feature>
<dbReference type="GO" id="GO:0009116">
    <property type="term" value="P:nucleoside metabolic process"/>
    <property type="evidence" value="ECO:0007669"/>
    <property type="project" value="InterPro"/>
</dbReference>
<reference evidence="3" key="1">
    <citation type="journal article" date="2023" name="Mol. Phylogenet. Evol.">
        <title>Genome-scale phylogeny and comparative genomics of the fungal order Sordariales.</title>
        <authorList>
            <person name="Hensen N."/>
            <person name="Bonometti L."/>
            <person name="Westerberg I."/>
            <person name="Brannstrom I.O."/>
            <person name="Guillou S."/>
            <person name="Cros-Aarteil S."/>
            <person name="Calhoun S."/>
            <person name="Haridas S."/>
            <person name="Kuo A."/>
            <person name="Mondo S."/>
            <person name="Pangilinan J."/>
            <person name="Riley R."/>
            <person name="LaButti K."/>
            <person name="Andreopoulos B."/>
            <person name="Lipzen A."/>
            <person name="Chen C."/>
            <person name="Yan M."/>
            <person name="Daum C."/>
            <person name="Ng V."/>
            <person name="Clum A."/>
            <person name="Steindorff A."/>
            <person name="Ohm R.A."/>
            <person name="Martin F."/>
            <person name="Silar P."/>
            <person name="Natvig D.O."/>
            <person name="Lalanne C."/>
            <person name="Gautier V."/>
            <person name="Ament-Velasquez S.L."/>
            <person name="Kruys A."/>
            <person name="Hutchinson M.I."/>
            <person name="Powell A.J."/>
            <person name="Barry K."/>
            <person name="Miller A.N."/>
            <person name="Grigoriev I.V."/>
            <person name="Debuchy R."/>
            <person name="Gladieux P."/>
            <person name="Hiltunen Thoren M."/>
            <person name="Johannesson H."/>
        </authorList>
    </citation>
    <scope>NUCLEOTIDE SEQUENCE</scope>
    <source>
        <strain evidence="3">CBS 958.72</strain>
    </source>
</reference>
<name>A0AAE0NFD8_9PEZI</name>
<dbReference type="EMBL" id="JAULSN010000002">
    <property type="protein sequence ID" value="KAK3380536.1"/>
    <property type="molecule type" value="Genomic_DNA"/>
</dbReference>
<dbReference type="Proteomes" id="UP001287356">
    <property type="component" value="Unassembled WGS sequence"/>
</dbReference>
<dbReference type="GO" id="GO:0003824">
    <property type="term" value="F:catalytic activity"/>
    <property type="evidence" value="ECO:0007669"/>
    <property type="project" value="InterPro"/>
</dbReference>
<comment type="caution">
    <text evidence="3">The sequence shown here is derived from an EMBL/GenBank/DDBJ whole genome shotgun (WGS) entry which is preliminary data.</text>
</comment>